<feature type="region of interest" description="Disordered" evidence="1">
    <location>
        <begin position="1"/>
        <end position="96"/>
    </location>
</feature>
<name>A0ABD0UAW7_DENTH</name>
<feature type="compositionally biased region" description="Basic and acidic residues" evidence="1">
    <location>
        <begin position="23"/>
        <end position="42"/>
    </location>
</feature>
<evidence type="ECO:0000256" key="1">
    <source>
        <dbReference type="SAM" id="MobiDB-lite"/>
    </source>
</evidence>
<reference evidence="2 3" key="1">
    <citation type="journal article" date="2024" name="Plant Biotechnol. J.">
        <title>Dendrobium thyrsiflorum genome and its molecular insights into genes involved in important horticultural traits.</title>
        <authorList>
            <person name="Chen B."/>
            <person name="Wang J.Y."/>
            <person name="Zheng P.J."/>
            <person name="Li K.L."/>
            <person name="Liang Y.M."/>
            <person name="Chen X.F."/>
            <person name="Zhang C."/>
            <person name="Zhao X."/>
            <person name="He X."/>
            <person name="Zhang G.Q."/>
            <person name="Liu Z.J."/>
            <person name="Xu Q."/>
        </authorList>
    </citation>
    <scope>NUCLEOTIDE SEQUENCE [LARGE SCALE GENOMIC DNA]</scope>
    <source>
        <strain evidence="2">GZMU011</strain>
    </source>
</reference>
<evidence type="ECO:0000313" key="2">
    <source>
        <dbReference type="EMBL" id="KAL0909919.1"/>
    </source>
</evidence>
<organism evidence="2 3">
    <name type="scientific">Dendrobium thyrsiflorum</name>
    <name type="common">Pinecone-like raceme dendrobium</name>
    <name type="synonym">Orchid</name>
    <dbReference type="NCBI Taxonomy" id="117978"/>
    <lineage>
        <taxon>Eukaryota</taxon>
        <taxon>Viridiplantae</taxon>
        <taxon>Streptophyta</taxon>
        <taxon>Embryophyta</taxon>
        <taxon>Tracheophyta</taxon>
        <taxon>Spermatophyta</taxon>
        <taxon>Magnoliopsida</taxon>
        <taxon>Liliopsida</taxon>
        <taxon>Asparagales</taxon>
        <taxon>Orchidaceae</taxon>
        <taxon>Epidendroideae</taxon>
        <taxon>Malaxideae</taxon>
        <taxon>Dendrobiinae</taxon>
        <taxon>Dendrobium</taxon>
    </lineage>
</organism>
<keyword evidence="3" id="KW-1185">Reference proteome</keyword>
<dbReference type="AlphaFoldDB" id="A0ABD0UAW7"/>
<feature type="compositionally biased region" description="Low complexity" evidence="1">
    <location>
        <begin position="53"/>
        <end position="69"/>
    </location>
</feature>
<evidence type="ECO:0000313" key="3">
    <source>
        <dbReference type="Proteomes" id="UP001552299"/>
    </source>
</evidence>
<dbReference type="EMBL" id="JANQDX010000016">
    <property type="protein sequence ID" value="KAL0909919.1"/>
    <property type="molecule type" value="Genomic_DNA"/>
</dbReference>
<dbReference type="Proteomes" id="UP001552299">
    <property type="component" value="Unassembled WGS sequence"/>
</dbReference>
<proteinExistence type="predicted"/>
<comment type="caution">
    <text evidence="2">The sequence shown here is derived from an EMBL/GenBank/DDBJ whole genome shotgun (WGS) entry which is preliminary data.</text>
</comment>
<accession>A0ABD0UAW7</accession>
<sequence length="96" mass="11002">MCRICGNRPERRPGIRGFAQRTSKVEYERDRTNKEEKLKTKYQEAASSRAKRTPPTGALKAPATPAAAPQVYQTQLQLEQHKHKGQPLQRPKLDYN</sequence>
<gene>
    <name evidence="2" type="ORF">M5K25_020829</name>
</gene>
<protein>
    <submittedName>
        <fullName evidence="2">Uncharacterized protein</fullName>
    </submittedName>
</protein>